<proteinExistence type="predicted"/>
<reference evidence="2" key="1">
    <citation type="submission" date="2016-10" db="EMBL/GenBank/DDBJ databases">
        <title>Comparative genomics uncovers the prolific and rare metabolic potential of the cyanobacterial genus Moorea.</title>
        <authorList>
            <person name="Leao T."/>
            <person name="Castelao G."/>
            <person name="Korobeynikov A."/>
            <person name="Monroe E.A."/>
            <person name="Podell S."/>
            <person name="Glukhov E."/>
            <person name="Allen E."/>
            <person name="Gerwick W.H."/>
            <person name="Gerwick L."/>
        </authorList>
    </citation>
    <scope>NUCLEOTIDE SEQUENCE [LARGE SCALE GENOMIC DNA]</scope>
    <source>
        <strain evidence="2">JHB</strain>
    </source>
</reference>
<organism evidence="1 2">
    <name type="scientific">Moorena producens (strain JHB)</name>
    <dbReference type="NCBI Taxonomy" id="1454205"/>
    <lineage>
        <taxon>Bacteria</taxon>
        <taxon>Bacillati</taxon>
        <taxon>Cyanobacteriota</taxon>
        <taxon>Cyanophyceae</taxon>
        <taxon>Coleofasciculales</taxon>
        <taxon>Coleofasciculaceae</taxon>
        <taxon>Moorena</taxon>
    </lineage>
</organism>
<dbReference type="SUPFAM" id="SSF52540">
    <property type="entry name" value="P-loop containing nucleoside triphosphate hydrolases"/>
    <property type="match status" value="1"/>
</dbReference>
<sequence length="183" mass="21000">MSEFVRVKSIRVAVFGNAGAGKSTLSKRLAEITGLPLVPLDLMQYRPGGDQVPHAEFKAAHDHLLQQEQWIVDGFGSLDTVWQRLDVADTLVYLDMAVLRHYWWVTKRFVKSLWVPPEGWPENSPLLKGTLNSYYTVWLCHKKLTPKYRTYVEAAKATKQVYHLRSPQEVKHFLQTMVTEFGG</sequence>
<dbReference type="GO" id="GO:0016301">
    <property type="term" value="F:kinase activity"/>
    <property type="evidence" value="ECO:0007669"/>
    <property type="project" value="UniProtKB-KW"/>
</dbReference>
<dbReference type="InterPro" id="IPR052922">
    <property type="entry name" value="Cytidylate_Kinase-2"/>
</dbReference>
<dbReference type="Proteomes" id="UP000176944">
    <property type="component" value="Chromosome"/>
</dbReference>
<dbReference type="AlphaFoldDB" id="A0A1D9G0Q1"/>
<accession>A0A1D9G0Q1</accession>
<dbReference type="InterPro" id="IPR027417">
    <property type="entry name" value="P-loop_NTPase"/>
</dbReference>
<evidence type="ECO:0000313" key="1">
    <source>
        <dbReference type="EMBL" id="AOY80990.1"/>
    </source>
</evidence>
<dbReference type="Gene3D" id="3.40.50.300">
    <property type="entry name" value="P-loop containing nucleotide triphosphate hydrolases"/>
    <property type="match status" value="1"/>
</dbReference>
<dbReference type="PANTHER" id="PTHR37816">
    <property type="entry name" value="YALI0E33011P"/>
    <property type="match status" value="1"/>
</dbReference>
<keyword evidence="1" id="KW-0808">Transferase</keyword>
<gene>
    <name evidence="1" type="ORF">BJP36_14855</name>
</gene>
<evidence type="ECO:0000313" key="2">
    <source>
        <dbReference type="Proteomes" id="UP000176944"/>
    </source>
</evidence>
<name>A0A1D9G0Q1_MOOP1</name>
<keyword evidence="1" id="KW-0418">Kinase</keyword>
<dbReference type="PANTHER" id="PTHR37816:SF1">
    <property type="entry name" value="TOXIN"/>
    <property type="match status" value="1"/>
</dbReference>
<dbReference type="EMBL" id="CP017708">
    <property type="protein sequence ID" value="AOY80990.1"/>
    <property type="molecule type" value="Genomic_DNA"/>
</dbReference>
<protein>
    <submittedName>
        <fullName evidence="1">Adenylate kinase</fullName>
    </submittedName>
</protein>